<protein>
    <submittedName>
        <fullName evidence="1">Addiction module toxin RelE</fullName>
    </submittedName>
</protein>
<sequence length="40" mass="4455">MPIFLVTAFAKNEEDTPAKAQQAGAVELSKRVVAMYEDER</sequence>
<dbReference type="AlphaFoldDB" id="A0A438AI01"/>
<accession>A0A438AI01</accession>
<dbReference type="OrthoDB" id="9812066at2"/>
<dbReference type="Proteomes" id="UP000285908">
    <property type="component" value="Unassembled WGS sequence"/>
</dbReference>
<keyword evidence="2" id="KW-1185">Reference proteome</keyword>
<gene>
    <name evidence="1" type="ORF">EKE94_04930</name>
</gene>
<proteinExistence type="predicted"/>
<dbReference type="EMBL" id="RQXX01000002">
    <property type="protein sequence ID" value="RVV98278.1"/>
    <property type="molecule type" value="Genomic_DNA"/>
</dbReference>
<evidence type="ECO:0000313" key="1">
    <source>
        <dbReference type="EMBL" id="RVV98278.1"/>
    </source>
</evidence>
<dbReference type="RefSeq" id="WP_127905511.1">
    <property type="nucleotide sequence ID" value="NZ_RQXX01000002.1"/>
</dbReference>
<name>A0A438AI01_9RHOB</name>
<reference evidence="1 2" key="1">
    <citation type="submission" date="2018-11" db="EMBL/GenBank/DDBJ databases">
        <title>Mesobaculum littorinae gen. nov., sp. nov., isolated from Littorina scabra that represents a novel genus of the order Rhodobacteraceae.</title>
        <authorList>
            <person name="Li F."/>
        </authorList>
    </citation>
    <scope>NUCLEOTIDE SEQUENCE [LARGE SCALE GENOMIC DNA]</scope>
    <source>
        <strain evidence="1 2">M0103</strain>
    </source>
</reference>
<evidence type="ECO:0000313" key="2">
    <source>
        <dbReference type="Proteomes" id="UP000285908"/>
    </source>
</evidence>
<comment type="caution">
    <text evidence="1">The sequence shown here is derived from an EMBL/GenBank/DDBJ whole genome shotgun (WGS) entry which is preliminary data.</text>
</comment>
<organism evidence="1 2">
    <name type="scientific">Mesobaculum littorinae</name>
    <dbReference type="NCBI Taxonomy" id="2486419"/>
    <lineage>
        <taxon>Bacteria</taxon>
        <taxon>Pseudomonadati</taxon>
        <taxon>Pseudomonadota</taxon>
        <taxon>Alphaproteobacteria</taxon>
        <taxon>Rhodobacterales</taxon>
        <taxon>Roseobacteraceae</taxon>
        <taxon>Mesobaculum</taxon>
    </lineage>
</organism>